<proteinExistence type="predicted"/>
<protein>
    <submittedName>
        <fullName evidence="3">Uncharacterized protein</fullName>
    </submittedName>
</protein>
<dbReference type="AlphaFoldDB" id="A0A7V8VCS2"/>
<keyword evidence="4" id="KW-1185">Reference proteome</keyword>
<evidence type="ECO:0000313" key="3">
    <source>
        <dbReference type="EMBL" id="MBA2225647.1"/>
    </source>
</evidence>
<keyword evidence="1" id="KW-0175">Coiled coil</keyword>
<evidence type="ECO:0000256" key="2">
    <source>
        <dbReference type="SAM" id="MobiDB-lite"/>
    </source>
</evidence>
<dbReference type="RefSeq" id="WP_194537049.1">
    <property type="nucleotide sequence ID" value="NZ_JACEFB010000002.1"/>
</dbReference>
<sequence>MCPAKSWVRGASALCGLVWIGALTVWGQPPRPPAPADPLARRQVADQKAQAMVQEAITLAQRYARTNPAKAVQVLRSALADIETSAAISPTMRQQLSGQLQAAIAQVQGRPVPPPPAEPGRPSPQDLQKSRQQAYERYLAEVRDVQEAIQRIAQLQERGQLEAAQKQIDELARRYPDNPAVLLLQDKERFAQGVRDAQTFARLQADRLAALQRDILRSTLPPLRDVEFPPDWKQKTERRLQTVRLTEREKKIIDALDKPTSVNWQNVMLEEVLQELSNQLGENILIDKRSLADLGIDLQRPVTLRANNLSLRTVLRQVLATYGLTYIVKDEAIQVMTVEKARGLLVTRVYYLGDLVQGIGPFGGAPQWGTFLDLQQTLQNVELLMRTIQTSIDPLFWRENGGPGSIIFHYPSMSLIVRASAEVHALFGSRLAGR</sequence>
<feature type="compositionally biased region" description="Pro residues" evidence="2">
    <location>
        <begin position="111"/>
        <end position="122"/>
    </location>
</feature>
<feature type="coiled-coil region" evidence="1">
    <location>
        <begin position="135"/>
        <end position="174"/>
    </location>
</feature>
<dbReference type="Gene3D" id="3.55.50.30">
    <property type="match status" value="1"/>
</dbReference>
<feature type="region of interest" description="Disordered" evidence="2">
    <location>
        <begin position="109"/>
        <end position="131"/>
    </location>
</feature>
<evidence type="ECO:0000313" key="4">
    <source>
        <dbReference type="Proteomes" id="UP000542342"/>
    </source>
</evidence>
<comment type="caution">
    <text evidence="3">The sequence shown here is derived from an EMBL/GenBank/DDBJ whole genome shotgun (WGS) entry which is preliminary data.</text>
</comment>
<gene>
    <name evidence="3" type="ORF">H0921_05665</name>
</gene>
<dbReference type="Proteomes" id="UP000542342">
    <property type="component" value="Unassembled WGS sequence"/>
</dbReference>
<organism evidence="3 4">
    <name type="scientific">Thermogemmata fonticola</name>
    <dbReference type="NCBI Taxonomy" id="2755323"/>
    <lineage>
        <taxon>Bacteria</taxon>
        <taxon>Pseudomonadati</taxon>
        <taxon>Planctomycetota</taxon>
        <taxon>Planctomycetia</taxon>
        <taxon>Gemmatales</taxon>
        <taxon>Gemmataceae</taxon>
        <taxon>Thermogemmata</taxon>
    </lineage>
</organism>
<accession>A0A7V8VCS2</accession>
<dbReference type="EMBL" id="JACEFB010000002">
    <property type="protein sequence ID" value="MBA2225647.1"/>
    <property type="molecule type" value="Genomic_DNA"/>
</dbReference>
<evidence type="ECO:0000256" key="1">
    <source>
        <dbReference type="SAM" id="Coils"/>
    </source>
</evidence>
<name>A0A7V8VCS2_9BACT</name>
<reference evidence="3 4" key="1">
    <citation type="submission" date="2020-07" db="EMBL/GenBank/DDBJ databases">
        <title>Thermogemmata thermophila gen. nov., sp. nov., a novel moderate thermophilic planctomycete from a Kamchatka hot spring.</title>
        <authorList>
            <person name="Elcheninov A.G."/>
            <person name="Podosokorskaya O.A."/>
            <person name="Kovaleva O.L."/>
            <person name="Novikov A."/>
            <person name="Bonch-Osmolovskaya E.A."/>
            <person name="Toshchakov S.V."/>
            <person name="Kublanov I.V."/>
        </authorList>
    </citation>
    <scope>NUCLEOTIDE SEQUENCE [LARGE SCALE GENOMIC DNA]</scope>
    <source>
        <strain evidence="3 4">2918</strain>
    </source>
</reference>